<sequence>MAETADRYKMLEMLYSLSPNRGFPKASNGDYNFCYGVFHKIISPSFKTEPLGGALSEPKVNWSLTPPFLSGFVLIRKTAFRRSSLHQNGRTSFNRHVSLAEHISQSSYIQMEADFENGGPTTFDQILSKQLMLSYTLRKSQPQCADFSTVLIFRSNFKDFFFAGSMERSSNLSDEMGIIN</sequence>
<dbReference type="GeneID" id="4839862"/>
<reference evidence="1 2" key="1">
    <citation type="journal article" date="2007" name="Nat. Biotechnol.">
        <title>Genome sequence of the lignocellulose-bioconverting and xylose-fermenting yeast Pichia stipitis.</title>
        <authorList>
            <person name="Jeffries T.W."/>
            <person name="Grigoriev I.V."/>
            <person name="Grimwood J."/>
            <person name="Laplaza J.M."/>
            <person name="Aerts A."/>
            <person name="Salamov A."/>
            <person name="Schmutz J."/>
            <person name="Lindquist E."/>
            <person name="Dehal P."/>
            <person name="Shapiro H."/>
            <person name="Jin Y.S."/>
            <person name="Passoth V."/>
            <person name="Richardson P.M."/>
        </authorList>
    </citation>
    <scope>NUCLEOTIDE SEQUENCE [LARGE SCALE GENOMIC DNA]</scope>
    <source>
        <strain evidence="2">ATCC 58785 / CBS 6054 / NBRC 10063 / NRRL Y-11545</strain>
    </source>
</reference>
<dbReference type="InParanoid" id="A3LY25"/>
<keyword evidence="2" id="KW-1185">Reference proteome</keyword>
<dbReference type="Proteomes" id="UP000002258">
    <property type="component" value="Chromosome 6"/>
</dbReference>
<evidence type="ECO:0000313" key="2">
    <source>
        <dbReference type="Proteomes" id="UP000002258"/>
    </source>
</evidence>
<name>A3LY25_PICST</name>
<evidence type="ECO:0000313" key="1">
    <source>
        <dbReference type="EMBL" id="ABN67562.2"/>
    </source>
</evidence>
<accession>A3LY25</accession>
<dbReference type="HOGENOM" id="CLU_1496780_0_0_1"/>
<dbReference type="KEGG" id="pic:PICST_33022"/>
<dbReference type="EMBL" id="CP000500">
    <property type="protein sequence ID" value="ABN67562.2"/>
    <property type="molecule type" value="Genomic_DNA"/>
</dbReference>
<protein>
    <submittedName>
        <fullName evidence="1">Uncharacterized protein</fullName>
    </submittedName>
</protein>
<organism evidence="1 2">
    <name type="scientific">Scheffersomyces stipitis (strain ATCC 58785 / CBS 6054 / NBRC 10063 / NRRL Y-11545)</name>
    <name type="common">Yeast</name>
    <name type="synonym">Pichia stipitis</name>
    <dbReference type="NCBI Taxonomy" id="322104"/>
    <lineage>
        <taxon>Eukaryota</taxon>
        <taxon>Fungi</taxon>
        <taxon>Dikarya</taxon>
        <taxon>Ascomycota</taxon>
        <taxon>Saccharomycotina</taxon>
        <taxon>Pichiomycetes</taxon>
        <taxon>Debaryomycetaceae</taxon>
        <taxon>Scheffersomyces</taxon>
    </lineage>
</organism>
<dbReference type="AlphaFoldDB" id="A3LY25"/>
<gene>
    <name evidence="1" type="ORF">PICST_33022</name>
</gene>
<proteinExistence type="predicted"/>
<dbReference type="RefSeq" id="XP_001385591.2">
    <property type="nucleotide sequence ID" value="XM_001385554.1"/>
</dbReference>